<protein>
    <recommendedName>
        <fullName evidence="4">Glycoside hydrolase family 42 N-terminal domain-containing protein</fullName>
    </recommendedName>
</protein>
<dbReference type="AlphaFoldDB" id="A0A0S2SMP0"/>
<evidence type="ECO:0008006" key="4">
    <source>
        <dbReference type="Google" id="ProtNLM"/>
    </source>
</evidence>
<sequence>MMWSRQLALIAALCVTPLLQAAEPRHFIYTSSGELAAAQPLLARSDIDGAQIVYSWRALEPTKGHYDFSAIERDLKTLQASGKQLFIQIQDRFFEPGARYVPDYLMQDPAYHGGLAPQFDNPGEGKPVGSGWVARQWDPAMRARYQALLAALARQFDGRVYGVNLPETAIDPDEKRPPEGFTCDRYFEGEMDNLAAARRLFTRSHLVQYVNFWPCEWDNDHDYMGRLFAFAHANRIGLGGPDIVPHRKAQMKNAYPLFHRYKGKLPLVAMAVQEPTLTYTNPASGKPFTKKEFVAFADDYLGADIIFWSTSSPWLSSH</sequence>
<accession>A0A0S2SMP0</accession>
<dbReference type="PATRIC" id="fig|652.5.peg.3575"/>
<dbReference type="Gene3D" id="3.20.20.80">
    <property type="entry name" value="Glycosidases"/>
    <property type="match status" value="1"/>
</dbReference>
<gene>
    <name evidence="2" type="ORF">WL1483_3586</name>
</gene>
<evidence type="ECO:0000313" key="3">
    <source>
        <dbReference type="Proteomes" id="UP000058114"/>
    </source>
</evidence>
<organism evidence="2 3">
    <name type="scientific">Aeromonas schubertii</name>
    <dbReference type="NCBI Taxonomy" id="652"/>
    <lineage>
        <taxon>Bacteria</taxon>
        <taxon>Pseudomonadati</taxon>
        <taxon>Pseudomonadota</taxon>
        <taxon>Gammaproteobacteria</taxon>
        <taxon>Aeromonadales</taxon>
        <taxon>Aeromonadaceae</taxon>
        <taxon>Aeromonas</taxon>
    </lineage>
</organism>
<reference evidence="3" key="1">
    <citation type="submission" date="2015-10" db="EMBL/GenBank/DDBJ databases">
        <title>Complete Genome Sequence of Aeromonas schubertii strain WL1483.</title>
        <authorList>
            <person name="Liu L."/>
        </authorList>
    </citation>
    <scope>NUCLEOTIDE SEQUENCE [LARGE SCALE GENOMIC DNA]</scope>
    <source>
        <strain evidence="3">WL1483</strain>
    </source>
</reference>
<dbReference type="RefSeq" id="WP_144431412.1">
    <property type="nucleotide sequence ID" value="NZ_CP013067.1"/>
</dbReference>
<dbReference type="KEGG" id="asr:WL1483_3586"/>
<dbReference type="Proteomes" id="UP000058114">
    <property type="component" value="Chromosome"/>
</dbReference>
<feature type="chain" id="PRO_5006604496" description="Glycoside hydrolase family 42 N-terminal domain-containing protein" evidence="1">
    <location>
        <begin position="22"/>
        <end position="318"/>
    </location>
</feature>
<keyword evidence="1" id="KW-0732">Signal</keyword>
<dbReference type="SUPFAM" id="SSF51445">
    <property type="entry name" value="(Trans)glycosidases"/>
    <property type="match status" value="1"/>
</dbReference>
<reference evidence="2 3" key="2">
    <citation type="journal article" date="2016" name="Genome Announc.">
        <title>Complete Genome Sequence of the Highly Virulent Aeromonas schubertii Strain WL1483, Isolated from Diseased Snakehead Fish (Channa argus) in China.</title>
        <authorList>
            <person name="Liu L."/>
            <person name="Li N."/>
            <person name="Zhang D."/>
            <person name="Fu X."/>
            <person name="Shi C."/>
            <person name="Lin Q."/>
            <person name="Hao G."/>
        </authorList>
    </citation>
    <scope>NUCLEOTIDE SEQUENCE [LARGE SCALE GENOMIC DNA]</scope>
    <source>
        <strain evidence="2 3">WL1483</strain>
    </source>
</reference>
<dbReference type="EMBL" id="CP013067">
    <property type="protein sequence ID" value="ALP43005.1"/>
    <property type="molecule type" value="Genomic_DNA"/>
</dbReference>
<name>A0A0S2SMP0_9GAMM</name>
<evidence type="ECO:0000313" key="2">
    <source>
        <dbReference type="EMBL" id="ALP43005.1"/>
    </source>
</evidence>
<dbReference type="InterPro" id="IPR017853">
    <property type="entry name" value="GH"/>
</dbReference>
<feature type="signal peptide" evidence="1">
    <location>
        <begin position="1"/>
        <end position="21"/>
    </location>
</feature>
<proteinExistence type="predicted"/>
<evidence type="ECO:0000256" key="1">
    <source>
        <dbReference type="SAM" id="SignalP"/>
    </source>
</evidence>